<dbReference type="InterPro" id="IPR041426">
    <property type="entry name" value="Mos1_HTH"/>
</dbReference>
<name>A0AAV4J145_9GAST</name>
<dbReference type="Gene3D" id="3.30.420.10">
    <property type="entry name" value="Ribonuclease H-like superfamily/Ribonuclease H"/>
    <property type="match status" value="1"/>
</dbReference>
<dbReference type="Proteomes" id="UP000762676">
    <property type="component" value="Unassembled WGS sequence"/>
</dbReference>
<feature type="domain" description="Mos1 transposase HTH" evidence="1">
    <location>
        <begin position="19"/>
        <end position="60"/>
    </location>
</feature>
<protein>
    <submittedName>
        <fullName evidence="2">Mariner Mos1 transposase</fullName>
    </submittedName>
</protein>
<organism evidence="2 3">
    <name type="scientific">Elysia marginata</name>
    <dbReference type="NCBI Taxonomy" id="1093978"/>
    <lineage>
        <taxon>Eukaryota</taxon>
        <taxon>Metazoa</taxon>
        <taxon>Spiralia</taxon>
        <taxon>Lophotrochozoa</taxon>
        <taxon>Mollusca</taxon>
        <taxon>Gastropoda</taxon>
        <taxon>Heterobranchia</taxon>
        <taxon>Euthyneura</taxon>
        <taxon>Panpulmonata</taxon>
        <taxon>Sacoglossa</taxon>
        <taxon>Placobranchoidea</taxon>
        <taxon>Plakobranchidae</taxon>
        <taxon>Elysia</taxon>
    </lineage>
</organism>
<evidence type="ECO:0000259" key="1">
    <source>
        <dbReference type="Pfam" id="PF17906"/>
    </source>
</evidence>
<accession>A0AAV4J145</accession>
<gene>
    <name evidence="2" type="ORF">ElyMa_004948200</name>
</gene>
<keyword evidence="3" id="KW-1185">Reference proteome</keyword>
<sequence>MDGIIELESSPAHQNFLRYDIRVIIKFSVILGKDASCIHKDLVTVLGENALSIQTAKKWVKAVSEGRDDMRDEPRPGRPVTACGDANISIVLVSLSDDRRKTCEDISTETSMSRTSVFRVLTNKLNKKKFSKWVPHLLTDEQKESRAYFSRNFLRRFQTEQNDFLGRIITGDETWV</sequence>
<proteinExistence type="predicted"/>
<evidence type="ECO:0000313" key="3">
    <source>
        <dbReference type="Proteomes" id="UP000762676"/>
    </source>
</evidence>
<dbReference type="PANTHER" id="PTHR46060:SF1">
    <property type="entry name" value="MARINER MOS1 TRANSPOSASE-LIKE PROTEIN"/>
    <property type="match status" value="1"/>
</dbReference>
<reference evidence="2 3" key="1">
    <citation type="journal article" date="2021" name="Elife">
        <title>Chloroplast acquisition without the gene transfer in kleptoplastic sea slugs, Plakobranchus ocellatus.</title>
        <authorList>
            <person name="Maeda T."/>
            <person name="Takahashi S."/>
            <person name="Yoshida T."/>
            <person name="Shimamura S."/>
            <person name="Takaki Y."/>
            <person name="Nagai Y."/>
            <person name="Toyoda A."/>
            <person name="Suzuki Y."/>
            <person name="Arimoto A."/>
            <person name="Ishii H."/>
            <person name="Satoh N."/>
            <person name="Nishiyama T."/>
            <person name="Hasebe M."/>
            <person name="Maruyama T."/>
            <person name="Minagawa J."/>
            <person name="Obokata J."/>
            <person name="Shigenobu S."/>
        </authorList>
    </citation>
    <scope>NUCLEOTIDE SEQUENCE [LARGE SCALE GENOMIC DNA]</scope>
</reference>
<evidence type="ECO:0000313" key="2">
    <source>
        <dbReference type="EMBL" id="GFS16051.1"/>
    </source>
</evidence>
<dbReference type="InterPro" id="IPR052709">
    <property type="entry name" value="Transposase-MT_Hybrid"/>
</dbReference>
<dbReference type="InterPro" id="IPR036397">
    <property type="entry name" value="RNaseH_sf"/>
</dbReference>
<dbReference type="Pfam" id="PF17906">
    <property type="entry name" value="HTH_48"/>
    <property type="match status" value="1"/>
</dbReference>
<dbReference type="AlphaFoldDB" id="A0AAV4J145"/>
<dbReference type="GO" id="GO:0003676">
    <property type="term" value="F:nucleic acid binding"/>
    <property type="evidence" value="ECO:0007669"/>
    <property type="project" value="InterPro"/>
</dbReference>
<dbReference type="EMBL" id="BMAT01009902">
    <property type="protein sequence ID" value="GFS16051.1"/>
    <property type="molecule type" value="Genomic_DNA"/>
</dbReference>
<comment type="caution">
    <text evidence="2">The sequence shown here is derived from an EMBL/GenBank/DDBJ whole genome shotgun (WGS) entry which is preliminary data.</text>
</comment>
<dbReference type="Gene3D" id="1.10.10.1450">
    <property type="match status" value="1"/>
</dbReference>
<dbReference type="PANTHER" id="PTHR46060">
    <property type="entry name" value="MARINER MOS1 TRANSPOSASE-LIKE PROTEIN"/>
    <property type="match status" value="1"/>
</dbReference>